<accession>A0ACB9PXD9</accession>
<comment type="caution">
    <text evidence="1">The sequence shown here is derived from an EMBL/GenBank/DDBJ whole genome shotgun (WGS) entry which is preliminary data.</text>
</comment>
<organism evidence="1 2">
    <name type="scientific">Bauhinia variegata</name>
    <name type="common">Purple orchid tree</name>
    <name type="synonym">Phanera variegata</name>
    <dbReference type="NCBI Taxonomy" id="167791"/>
    <lineage>
        <taxon>Eukaryota</taxon>
        <taxon>Viridiplantae</taxon>
        <taxon>Streptophyta</taxon>
        <taxon>Embryophyta</taxon>
        <taxon>Tracheophyta</taxon>
        <taxon>Spermatophyta</taxon>
        <taxon>Magnoliopsida</taxon>
        <taxon>eudicotyledons</taxon>
        <taxon>Gunneridae</taxon>
        <taxon>Pentapetalae</taxon>
        <taxon>rosids</taxon>
        <taxon>fabids</taxon>
        <taxon>Fabales</taxon>
        <taxon>Fabaceae</taxon>
        <taxon>Cercidoideae</taxon>
        <taxon>Cercideae</taxon>
        <taxon>Bauhiniinae</taxon>
        <taxon>Bauhinia</taxon>
    </lineage>
</organism>
<gene>
    <name evidence="1" type="ORF">L6164_005666</name>
</gene>
<proteinExistence type="predicted"/>
<dbReference type="Proteomes" id="UP000828941">
    <property type="component" value="Chromosome 3"/>
</dbReference>
<keyword evidence="2" id="KW-1185">Reference proteome</keyword>
<evidence type="ECO:0000313" key="2">
    <source>
        <dbReference type="Proteomes" id="UP000828941"/>
    </source>
</evidence>
<reference evidence="1 2" key="1">
    <citation type="journal article" date="2022" name="DNA Res.">
        <title>Chromosomal-level genome assembly of the orchid tree Bauhinia variegata (Leguminosae; Cercidoideae) supports the allotetraploid origin hypothesis of Bauhinia.</title>
        <authorList>
            <person name="Zhong Y."/>
            <person name="Chen Y."/>
            <person name="Zheng D."/>
            <person name="Pang J."/>
            <person name="Liu Y."/>
            <person name="Luo S."/>
            <person name="Meng S."/>
            <person name="Qian L."/>
            <person name="Wei D."/>
            <person name="Dai S."/>
            <person name="Zhou R."/>
        </authorList>
    </citation>
    <scope>NUCLEOTIDE SEQUENCE [LARGE SCALE GENOMIC DNA]</scope>
    <source>
        <strain evidence="1">BV-YZ2020</strain>
    </source>
</reference>
<evidence type="ECO:0000313" key="1">
    <source>
        <dbReference type="EMBL" id="KAI4351290.1"/>
    </source>
</evidence>
<protein>
    <submittedName>
        <fullName evidence="1">Uncharacterized protein</fullName>
    </submittedName>
</protein>
<sequence>MNCNFILVLVFAGILCCAAQSDDTISGLYPQNDHFKLSLVWPNSYCVAEISKCRSPLPQLFTIKAFWAELHDGRKLINCRTYSPPLTEAMISRHTDDLQEYWPDLSTLNYQDMVMMWKNTWAVYGTCASNVLSSEDYVRNTIAVRQSHNLYNMLKESGIVPNGRTYSADRILNALQRKTGTYVDIVCSMDRKGTIYLSEIHQCLDSTAKKFIDCENKAIHCYGDPVFPNKDYSEPMKVRNATTTLEKQVTETHA</sequence>
<name>A0ACB9PXD9_BAUVA</name>
<dbReference type="EMBL" id="CM039428">
    <property type="protein sequence ID" value="KAI4351290.1"/>
    <property type="molecule type" value="Genomic_DNA"/>
</dbReference>